<dbReference type="OrthoDB" id="826619at2"/>
<dbReference type="InterPro" id="IPR011467">
    <property type="entry name" value="DUF1573"/>
</dbReference>
<dbReference type="Gene3D" id="2.60.40.10">
    <property type="entry name" value="Immunoglobulins"/>
    <property type="match status" value="1"/>
</dbReference>
<reference evidence="1 2" key="1">
    <citation type="submission" date="2019-03" db="EMBL/GenBank/DDBJ databases">
        <title>Genomic Encyclopedia of Type Strains, Phase IV (KMG-IV): sequencing the most valuable type-strain genomes for metagenomic binning, comparative biology and taxonomic classification.</title>
        <authorList>
            <person name="Goeker M."/>
        </authorList>
    </citation>
    <scope>NUCLEOTIDE SEQUENCE [LARGE SCALE GENOMIC DNA]</scope>
    <source>
        <strain evidence="1 2">DSM 24179</strain>
    </source>
</reference>
<gene>
    <name evidence="1" type="ORF">EV194_12117</name>
</gene>
<dbReference type="EMBL" id="SLWK01000021">
    <property type="protein sequence ID" value="TCO03305.1"/>
    <property type="molecule type" value="Genomic_DNA"/>
</dbReference>
<dbReference type="AlphaFoldDB" id="A0A4R2G6C4"/>
<organism evidence="1 2">
    <name type="scientific">Natronoflexus pectinivorans</name>
    <dbReference type="NCBI Taxonomy" id="682526"/>
    <lineage>
        <taxon>Bacteria</taxon>
        <taxon>Pseudomonadati</taxon>
        <taxon>Bacteroidota</taxon>
        <taxon>Bacteroidia</taxon>
        <taxon>Marinilabiliales</taxon>
        <taxon>Marinilabiliaceae</taxon>
        <taxon>Natronoflexus</taxon>
    </lineage>
</organism>
<evidence type="ECO:0000313" key="1">
    <source>
        <dbReference type="EMBL" id="TCO03305.1"/>
    </source>
</evidence>
<dbReference type="InterPro" id="IPR013783">
    <property type="entry name" value="Ig-like_fold"/>
</dbReference>
<dbReference type="Proteomes" id="UP000295221">
    <property type="component" value="Unassembled WGS sequence"/>
</dbReference>
<proteinExistence type="predicted"/>
<protein>
    <submittedName>
        <fullName evidence="1">Uncharacterized protein DUF1573</fullName>
    </submittedName>
</protein>
<dbReference type="PANTHER" id="PTHR37833:SF1">
    <property type="entry name" value="SIGNAL PEPTIDE PROTEIN"/>
    <property type="match status" value="1"/>
</dbReference>
<dbReference type="Pfam" id="PF07610">
    <property type="entry name" value="DUF1573"/>
    <property type="match status" value="1"/>
</dbReference>
<sequence length="138" mass="15068">MKLYLLPSIVLIPFVVGCQLLSTGDDNSQNSTQIAEKTILVPDKTEHDFGDLTSGEEVAAIFGFTNNGNAPLIIEDIKAGCGCTNLKYPRHPIPPGERGSIEVTFDTRGRHGNQRQTVRVYSNGSEESILLVIRANVR</sequence>
<accession>A0A4R2G6C4</accession>
<dbReference type="PANTHER" id="PTHR37833">
    <property type="entry name" value="LIPOPROTEIN-RELATED"/>
    <property type="match status" value="1"/>
</dbReference>
<keyword evidence="2" id="KW-1185">Reference proteome</keyword>
<dbReference type="PROSITE" id="PS51257">
    <property type="entry name" value="PROKAR_LIPOPROTEIN"/>
    <property type="match status" value="1"/>
</dbReference>
<dbReference type="RefSeq" id="WP_132435511.1">
    <property type="nucleotide sequence ID" value="NZ_SLWK01000021.1"/>
</dbReference>
<comment type="caution">
    <text evidence="1">The sequence shown here is derived from an EMBL/GenBank/DDBJ whole genome shotgun (WGS) entry which is preliminary data.</text>
</comment>
<evidence type="ECO:0000313" key="2">
    <source>
        <dbReference type="Proteomes" id="UP000295221"/>
    </source>
</evidence>
<name>A0A4R2G6C4_9BACT</name>